<dbReference type="EMBL" id="LXZO01000044">
    <property type="protein sequence ID" value="PAY49243.1"/>
    <property type="molecule type" value="Genomic_DNA"/>
</dbReference>
<evidence type="ECO:0000313" key="3">
    <source>
        <dbReference type="EMBL" id="WII29697.1"/>
    </source>
</evidence>
<geneLocation type="plasmid" evidence="3 6">
    <name>unnamed2</name>
</geneLocation>
<evidence type="ECO:0000313" key="5">
    <source>
        <dbReference type="Proteomes" id="UP000471678"/>
    </source>
</evidence>
<dbReference type="AlphaFoldDB" id="A0A2A2X0X6"/>
<sequence>MNENIKNMVEELKEKYPDDYGHFEGLTIDAIDRKDCDDTDDKFNEKILRELKICYKGKIIVLEKYYNDDWEIRDKHFLKTKEFREIVEILSIVMKHLSKIEFI</sequence>
<name>A0A2A2X0X6_9LACO</name>
<dbReference type="EMBL" id="VSUB01000001">
    <property type="protein sequence ID" value="MYY64059.1"/>
    <property type="molecule type" value="Genomic_DNA"/>
</dbReference>
<reference evidence="1 5" key="2">
    <citation type="journal article" date="2020" name="Food Funct.">
        <title>Screening of Lactobacillus salivarius strains from the feces of Chinese populations and the evaluation of their effects against intestinal inflammation in mice.</title>
        <authorList>
            <person name="Zhai Q."/>
            <person name="Shen X."/>
            <person name="Cen S."/>
            <person name="Zhang C."/>
            <person name="Tian F."/>
            <person name="Zhao J."/>
            <person name="Zhang H."/>
            <person name="Xue Y."/>
            <person name="Chen W."/>
        </authorList>
    </citation>
    <scope>NUCLEOTIDE SEQUENCE [LARGE SCALE GENOMIC DNA]</scope>
    <source>
        <strain evidence="1 5">FYNDL5_1.scaf</strain>
    </source>
</reference>
<gene>
    <name evidence="2" type="ORF">A8C52_04485</name>
    <name evidence="1" type="ORF">FYL25_01165</name>
    <name evidence="3" type="ORF">QFE45_10540</name>
</gene>
<dbReference type="RefSeq" id="WP_086201400.1">
    <property type="nucleotide sequence ID" value="NZ_CP123973.1"/>
</dbReference>
<keyword evidence="3" id="KW-0614">Plasmid</keyword>
<dbReference type="Proteomes" id="UP000218139">
    <property type="component" value="Unassembled WGS sequence"/>
</dbReference>
<organism evidence="1 5">
    <name type="scientific">Ligilactobacillus salivarius</name>
    <dbReference type="NCBI Taxonomy" id="1624"/>
    <lineage>
        <taxon>Bacteria</taxon>
        <taxon>Bacillati</taxon>
        <taxon>Bacillota</taxon>
        <taxon>Bacilli</taxon>
        <taxon>Lactobacillales</taxon>
        <taxon>Lactobacillaceae</taxon>
        <taxon>Ligilactobacillus</taxon>
    </lineage>
</organism>
<protein>
    <submittedName>
        <fullName evidence="1">Uncharacterized protein</fullName>
    </submittedName>
</protein>
<proteinExistence type="predicted"/>
<reference evidence="3" key="3">
    <citation type="submission" date="2023-04" db="EMBL/GenBank/DDBJ databases">
        <title>Four porcine-derived lactic acid bacteria strains analyses and their evaluation as potential probiotics based on genomics.</title>
        <authorList>
            <person name="Niu D."/>
        </authorList>
    </citation>
    <scope>NUCLEOTIDE SEQUENCE</scope>
    <source>
        <strain evidence="3">ZSA5</strain>
        <plasmid evidence="3">unnamed2</plasmid>
    </source>
</reference>
<dbReference type="EMBL" id="CP123973">
    <property type="protein sequence ID" value="WII29697.1"/>
    <property type="molecule type" value="Genomic_DNA"/>
</dbReference>
<dbReference type="Proteomes" id="UP000471678">
    <property type="component" value="Unassembled WGS sequence"/>
</dbReference>
<evidence type="ECO:0000313" key="6">
    <source>
        <dbReference type="Proteomes" id="UP001231316"/>
    </source>
</evidence>
<evidence type="ECO:0000313" key="1">
    <source>
        <dbReference type="EMBL" id="MYY64059.1"/>
    </source>
</evidence>
<reference evidence="2 4" key="1">
    <citation type="submission" date="2016-05" db="EMBL/GenBank/DDBJ databases">
        <authorList>
            <person name="Lee J.-Y."/>
            <person name="Kim E.B."/>
            <person name="Choi Y.-J."/>
        </authorList>
    </citation>
    <scope>NUCLEOTIDE SEQUENCE [LARGE SCALE GENOMIC DNA]</scope>
    <source>
        <strain evidence="2 4">KLA006</strain>
    </source>
</reference>
<evidence type="ECO:0000313" key="4">
    <source>
        <dbReference type="Proteomes" id="UP000218139"/>
    </source>
</evidence>
<evidence type="ECO:0000313" key="2">
    <source>
        <dbReference type="EMBL" id="PAY49243.1"/>
    </source>
</evidence>
<accession>A0A2A2X0X6</accession>
<dbReference type="Proteomes" id="UP001231316">
    <property type="component" value="Plasmid unnamed2"/>
</dbReference>